<dbReference type="KEGG" id="soy:115888640"/>
<dbReference type="OrthoDB" id="434783at2759"/>
<feature type="region of interest" description="Disordered" evidence="1">
    <location>
        <begin position="82"/>
        <end position="141"/>
    </location>
</feature>
<organism evidence="3 4">
    <name type="scientific">Sitophilus oryzae</name>
    <name type="common">Rice weevil</name>
    <name type="synonym">Curculio oryzae</name>
    <dbReference type="NCBI Taxonomy" id="7048"/>
    <lineage>
        <taxon>Eukaryota</taxon>
        <taxon>Metazoa</taxon>
        <taxon>Ecdysozoa</taxon>
        <taxon>Arthropoda</taxon>
        <taxon>Hexapoda</taxon>
        <taxon>Insecta</taxon>
        <taxon>Pterygota</taxon>
        <taxon>Neoptera</taxon>
        <taxon>Endopterygota</taxon>
        <taxon>Coleoptera</taxon>
        <taxon>Polyphaga</taxon>
        <taxon>Cucujiformia</taxon>
        <taxon>Curculionidae</taxon>
        <taxon>Dryophthorinae</taxon>
        <taxon>Sitophilus</taxon>
    </lineage>
</organism>
<protein>
    <submittedName>
        <fullName evidence="4">Uncharacterized protein LOC115888640</fullName>
    </submittedName>
</protein>
<dbReference type="PANTHER" id="PTHR10773">
    <property type="entry name" value="DNA-DIRECTED RNA POLYMERASES I, II, AND III SUBUNIT RPABC2"/>
    <property type="match status" value="1"/>
</dbReference>
<dbReference type="Proteomes" id="UP000504635">
    <property type="component" value="Unplaced"/>
</dbReference>
<dbReference type="InterPro" id="IPR057191">
    <property type="entry name" value="DUF7869"/>
</dbReference>
<sequence>MRRTDLILKLALEGQDSLSQRNDQEQHFPDFSVPEVSLTPSKITEELAPSINEPSEPPTCLLAEQSPTFSLKTSVQSNGLKLLETVTTPPNRSTSFKSTESVDLPKASTLSASGSSTSSSSSSRSSTCSSSTSSKTDPFMTDEDEEYLLPSQAVIEQESSQSSGSESTQSDQEKEEGPPKKRRKGQISKKKMAKILRDSGKQYISLSKSKKIVAAKKMGPPCTSRCRLKCSEKISENQRANIFQSYWNLASLTRQRDFISGCMKVICPKYQYKMINSNRKSKHAFHFKVNLVETRVCKVFFKNTLGINDRPIRTVIDKINSEGVVEPEMRGKHGKQTKISKDTITGIKKHIELVPRIESHYLRKQTTREFIDGGKNLMDLFRDYKEDCLKEGRQPAQFHSYRKIFKTDYNISFFVPKKDQCELCTSYGIADEKQKLELREKYENHILEKDLSRKEKEDDKKQVKNNFIVSCYDLQAVLPLPKGEVSTFYYKSKINAYNFTITELAKDSCECFVWNEVEGLRGANEIGSCVLRYLKNKSEAVNNGELEIVFYSDNCCGQQKNQFIFSMYMYALANLKIKSITHKFLIAGHTQNENDSVHSVIEKEVKKCLRSGPIYVPEQFIGIIRTARKRGTPYKVNELCYNDFYDLKDLANECGSRFTKNTEGGVVKLSDIKIIKFVKSENAQLQIFYKTSYGDPIFKEINSSAPRSTRQSRKNFQLKKLYTARLELGDRKKHDLKSLIDNSLIPQCYAHSFYNSIID</sequence>
<dbReference type="Pfam" id="PF25273">
    <property type="entry name" value="DUF7869"/>
    <property type="match status" value="1"/>
</dbReference>
<evidence type="ECO:0000313" key="3">
    <source>
        <dbReference type="Proteomes" id="UP000504635"/>
    </source>
</evidence>
<feature type="compositionally biased region" description="Low complexity" evidence="1">
    <location>
        <begin position="108"/>
        <end position="136"/>
    </location>
</feature>
<gene>
    <name evidence="4" type="primary">LOC115888640</name>
</gene>
<feature type="compositionally biased region" description="Low complexity" evidence="1">
    <location>
        <begin position="156"/>
        <end position="170"/>
    </location>
</feature>
<dbReference type="AlphaFoldDB" id="A0A6J2YLU0"/>
<evidence type="ECO:0000313" key="4">
    <source>
        <dbReference type="RefSeq" id="XP_030764271.1"/>
    </source>
</evidence>
<dbReference type="InParanoid" id="A0A6J2YLU0"/>
<feature type="domain" description="DUF7869" evidence="2">
    <location>
        <begin position="521"/>
        <end position="629"/>
    </location>
</feature>
<feature type="compositionally biased region" description="Basic residues" evidence="1">
    <location>
        <begin position="180"/>
        <end position="192"/>
    </location>
</feature>
<dbReference type="PANTHER" id="PTHR10773:SF19">
    <property type="match status" value="1"/>
</dbReference>
<name>A0A6J2YLU0_SITOR</name>
<feature type="compositionally biased region" description="Polar residues" evidence="1">
    <location>
        <begin position="82"/>
        <end position="101"/>
    </location>
</feature>
<dbReference type="RefSeq" id="XP_030764271.1">
    <property type="nucleotide sequence ID" value="XM_030908411.1"/>
</dbReference>
<proteinExistence type="predicted"/>
<feature type="region of interest" description="Disordered" evidence="1">
    <location>
        <begin position="15"/>
        <end position="34"/>
    </location>
</feature>
<keyword evidence="3" id="KW-1185">Reference proteome</keyword>
<dbReference type="GeneID" id="115888640"/>
<evidence type="ECO:0000256" key="1">
    <source>
        <dbReference type="SAM" id="MobiDB-lite"/>
    </source>
</evidence>
<reference evidence="4" key="1">
    <citation type="submission" date="2025-08" db="UniProtKB">
        <authorList>
            <consortium name="RefSeq"/>
        </authorList>
    </citation>
    <scope>IDENTIFICATION</scope>
    <source>
        <tissue evidence="4">Gonads</tissue>
    </source>
</reference>
<accession>A0A6J2YLU0</accession>
<evidence type="ECO:0000259" key="2">
    <source>
        <dbReference type="Pfam" id="PF25273"/>
    </source>
</evidence>
<feature type="region of interest" description="Disordered" evidence="1">
    <location>
        <begin position="155"/>
        <end position="192"/>
    </location>
</feature>